<dbReference type="RefSeq" id="WP_091175544.1">
    <property type="nucleotide sequence ID" value="NZ_FNCG01000024.1"/>
</dbReference>
<name>A0A1G8LRI8_9SPHI</name>
<dbReference type="EMBL" id="FNCG01000024">
    <property type="protein sequence ID" value="SDI58097.1"/>
    <property type="molecule type" value="Genomic_DNA"/>
</dbReference>
<dbReference type="Proteomes" id="UP000199705">
    <property type="component" value="Unassembled WGS sequence"/>
</dbReference>
<dbReference type="STRING" id="551996.SAMN05192573_12431"/>
<evidence type="ECO:0008006" key="4">
    <source>
        <dbReference type="Google" id="ProtNLM"/>
    </source>
</evidence>
<keyword evidence="1" id="KW-0812">Transmembrane</keyword>
<keyword evidence="3" id="KW-1185">Reference proteome</keyword>
<proteinExistence type="predicted"/>
<evidence type="ECO:0000313" key="3">
    <source>
        <dbReference type="Proteomes" id="UP000199705"/>
    </source>
</evidence>
<organism evidence="2 3">
    <name type="scientific">Mucilaginibacter gossypii</name>
    <dbReference type="NCBI Taxonomy" id="551996"/>
    <lineage>
        <taxon>Bacteria</taxon>
        <taxon>Pseudomonadati</taxon>
        <taxon>Bacteroidota</taxon>
        <taxon>Sphingobacteriia</taxon>
        <taxon>Sphingobacteriales</taxon>
        <taxon>Sphingobacteriaceae</taxon>
        <taxon>Mucilaginibacter</taxon>
    </lineage>
</organism>
<evidence type="ECO:0000256" key="1">
    <source>
        <dbReference type="SAM" id="Phobius"/>
    </source>
</evidence>
<reference evidence="3" key="1">
    <citation type="submission" date="2016-10" db="EMBL/GenBank/DDBJ databases">
        <authorList>
            <person name="Varghese N."/>
            <person name="Submissions S."/>
        </authorList>
    </citation>
    <scope>NUCLEOTIDE SEQUENCE [LARGE SCALE GENOMIC DNA]</scope>
    <source>
        <strain evidence="3">Gh-67</strain>
    </source>
</reference>
<dbReference type="AlphaFoldDB" id="A0A1G8LRI8"/>
<feature type="transmembrane region" description="Helical" evidence="1">
    <location>
        <begin position="12"/>
        <end position="29"/>
    </location>
</feature>
<gene>
    <name evidence="2" type="ORF">SAMN05192573_12431</name>
</gene>
<evidence type="ECO:0000313" key="2">
    <source>
        <dbReference type="EMBL" id="SDI58097.1"/>
    </source>
</evidence>
<protein>
    <recommendedName>
        <fullName evidence="4">DUF2892 domain-containing protein</fullName>
    </recommendedName>
</protein>
<keyword evidence="1" id="KW-1133">Transmembrane helix</keyword>
<accession>A0A1G8LRI8</accession>
<keyword evidence="1" id="KW-0472">Membrane</keyword>
<sequence>MKNTILYNWTLGRRLWVIIGLVIITEGIFKKDLVSFIGGLIYTGIGVFNKTLCSTGLCSFSLKIIETPTDDNGTKQIEN</sequence>